<dbReference type="EMBL" id="FNEE01000001">
    <property type="protein sequence ID" value="SDI11022.1"/>
    <property type="molecule type" value="Genomic_DNA"/>
</dbReference>
<proteinExistence type="predicted"/>
<evidence type="ECO:0000313" key="2">
    <source>
        <dbReference type="Proteomes" id="UP000198894"/>
    </source>
</evidence>
<protein>
    <submittedName>
        <fullName evidence="1">Uncharacterized protein</fullName>
    </submittedName>
</protein>
<accession>A0A1G8HWT3</accession>
<gene>
    <name evidence="1" type="ORF">SAMN05428953_101189</name>
</gene>
<reference evidence="2" key="1">
    <citation type="submission" date="2016-10" db="EMBL/GenBank/DDBJ databases">
        <authorList>
            <person name="Varghese N."/>
            <person name="Submissions S."/>
        </authorList>
    </citation>
    <scope>NUCLEOTIDE SEQUENCE [LARGE SCALE GENOMIC DNA]</scope>
    <source>
        <strain evidence="2">CGMCC 1.11022</strain>
    </source>
</reference>
<keyword evidence="2" id="KW-1185">Reference proteome</keyword>
<name>A0A1G8HWT3_9HYPH</name>
<dbReference type="Proteomes" id="UP000198894">
    <property type="component" value="Unassembled WGS sequence"/>
</dbReference>
<evidence type="ECO:0000313" key="1">
    <source>
        <dbReference type="EMBL" id="SDI11022.1"/>
    </source>
</evidence>
<dbReference type="AlphaFoldDB" id="A0A1G8HWT3"/>
<organism evidence="1 2">
    <name type="scientific">Mesorhizobium muleiense</name>
    <dbReference type="NCBI Taxonomy" id="1004279"/>
    <lineage>
        <taxon>Bacteria</taxon>
        <taxon>Pseudomonadati</taxon>
        <taxon>Pseudomonadota</taxon>
        <taxon>Alphaproteobacteria</taxon>
        <taxon>Hyphomicrobiales</taxon>
        <taxon>Phyllobacteriaceae</taxon>
        <taxon>Mesorhizobium</taxon>
    </lineage>
</organism>
<sequence length="76" mass="8192">MILAIGVARSGSREKGGRGTARATGQCAKMVLMANCQHHVSTAVQDTPTTILRPVMFIELLRLVRKQNLVSGAELM</sequence>